<evidence type="ECO:0000313" key="2">
    <source>
        <dbReference type="EMBL" id="KAJ3571901.1"/>
    </source>
</evidence>
<feature type="transmembrane region" description="Helical" evidence="1">
    <location>
        <begin position="26"/>
        <end position="47"/>
    </location>
</feature>
<dbReference type="EMBL" id="JANPWZ010000807">
    <property type="protein sequence ID" value="KAJ3571901.1"/>
    <property type="molecule type" value="Genomic_DNA"/>
</dbReference>
<feature type="transmembrane region" description="Helical" evidence="1">
    <location>
        <begin position="59"/>
        <end position="76"/>
    </location>
</feature>
<dbReference type="Proteomes" id="UP001148614">
    <property type="component" value="Unassembled WGS sequence"/>
</dbReference>
<comment type="caution">
    <text evidence="2">The sequence shown here is derived from an EMBL/GenBank/DDBJ whole genome shotgun (WGS) entry which is preliminary data.</text>
</comment>
<evidence type="ECO:0000313" key="3">
    <source>
        <dbReference type="Proteomes" id="UP001148614"/>
    </source>
</evidence>
<keyword evidence="1" id="KW-0472">Membrane</keyword>
<reference evidence="2" key="1">
    <citation type="submission" date="2022-07" db="EMBL/GenBank/DDBJ databases">
        <title>Genome Sequence of Xylaria arbuscula.</title>
        <authorList>
            <person name="Buettner E."/>
        </authorList>
    </citation>
    <scope>NUCLEOTIDE SEQUENCE</scope>
    <source>
        <strain evidence="2">VT107</strain>
    </source>
</reference>
<sequence>MLVAQVRTTTIGLVMFMLYSRDQMDVLDLIIAVYGLTAGVVDSYAIWKQGNTRKAVYRLIVSWTLAVCGLSGMTAGH</sequence>
<dbReference type="Pfam" id="PF14087">
    <property type="entry name" value="DUF4267"/>
    <property type="match status" value="1"/>
</dbReference>
<gene>
    <name evidence="2" type="ORF">NPX13_g5220</name>
</gene>
<accession>A0A9W8TL73</accession>
<proteinExistence type="predicted"/>
<evidence type="ECO:0000256" key="1">
    <source>
        <dbReference type="SAM" id="Phobius"/>
    </source>
</evidence>
<keyword evidence="1" id="KW-0812">Transmembrane</keyword>
<dbReference type="AlphaFoldDB" id="A0A9W8TL73"/>
<organism evidence="2 3">
    <name type="scientific">Xylaria arbuscula</name>
    <dbReference type="NCBI Taxonomy" id="114810"/>
    <lineage>
        <taxon>Eukaryota</taxon>
        <taxon>Fungi</taxon>
        <taxon>Dikarya</taxon>
        <taxon>Ascomycota</taxon>
        <taxon>Pezizomycotina</taxon>
        <taxon>Sordariomycetes</taxon>
        <taxon>Xylariomycetidae</taxon>
        <taxon>Xylariales</taxon>
        <taxon>Xylariaceae</taxon>
        <taxon>Xylaria</taxon>
    </lineage>
</organism>
<keyword evidence="3" id="KW-1185">Reference proteome</keyword>
<name>A0A9W8TL73_9PEZI</name>
<protein>
    <submittedName>
        <fullName evidence="2">Uncharacterized protein</fullName>
    </submittedName>
</protein>
<keyword evidence="1" id="KW-1133">Transmembrane helix</keyword>
<dbReference type="VEuPathDB" id="FungiDB:F4678DRAFT_419592"/>
<dbReference type="InterPro" id="IPR025363">
    <property type="entry name" value="DUF4267"/>
</dbReference>